<name>A0ACC0KKD7_CHOFU</name>
<proteinExistence type="predicted"/>
<keyword evidence="2" id="KW-1185">Reference proteome</keyword>
<evidence type="ECO:0000313" key="2">
    <source>
        <dbReference type="Proteomes" id="UP001064048"/>
    </source>
</evidence>
<dbReference type="EMBL" id="CM046117">
    <property type="protein sequence ID" value="KAI8436692.1"/>
    <property type="molecule type" value="Genomic_DNA"/>
</dbReference>
<gene>
    <name evidence="1" type="ORF">MSG28_010180</name>
</gene>
<accession>A0ACC0KKD7</accession>
<comment type="caution">
    <text evidence="1">The sequence shown here is derived from an EMBL/GenBank/DDBJ whole genome shotgun (WGS) entry which is preliminary data.</text>
</comment>
<dbReference type="Proteomes" id="UP001064048">
    <property type="component" value="Chromosome 17"/>
</dbReference>
<organism evidence="1 2">
    <name type="scientific">Choristoneura fumiferana</name>
    <name type="common">Spruce budworm moth</name>
    <name type="synonym">Archips fumiferana</name>
    <dbReference type="NCBI Taxonomy" id="7141"/>
    <lineage>
        <taxon>Eukaryota</taxon>
        <taxon>Metazoa</taxon>
        <taxon>Ecdysozoa</taxon>
        <taxon>Arthropoda</taxon>
        <taxon>Hexapoda</taxon>
        <taxon>Insecta</taxon>
        <taxon>Pterygota</taxon>
        <taxon>Neoptera</taxon>
        <taxon>Endopterygota</taxon>
        <taxon>Lepidoptera</taxon>
        <taxon>Glossata</taxon>
        <taxon>Ditrysia</taxon>
        <taxon>Tortricoidea</taxon>
        <taxon>Tortricidae</taxon>
        <taxon>Tortricinae</taxon>
        <taxon>Choristoneura</taxon>
    </lineage>
</organism>
<evidence type="ECO:0000313" key="1">
    <source>
        <dbReference type="EMBL" id="KAI8436692.1"/>
    </source>
</evidence>
<sequence length="2312" mass="247944">MTDIKAQIMAPGNGLVDKSKELQKEILMEKLRSKTSQYKNLSETSKAVRMALLDKRWAVDSQDRMILQKCLDSLQHCIKISSLQSLIERLECLSRQLGLNALQSLEEDMCTLRQLQSFIKDPWAQVHKSPIGFLQKRRGGHAMRLTYFVSPYELLDKDKGLQPLTVELLTLGKPSGSSGLASLVAPSHTLIGHSATVLLESAYLSDQQQHHLSMMCQDDKSQADDRKSKKRKSDSDPWHTGPKKGKPGNMGEMQDSDSESENSEYVNEDDNTMNSNSTNDEEEQSSVSQTGFASDVEMSGIDATDALGAADLRPSSDQDNSNDGDVEDIIRNSFHKSEHKRQKLKSKEENRSRSASSLLLDLTEGKSYMPSSVSITPIGAAPAPAAPASLSSMLCLDRRPGIEIIPITAAPPAALPSSITITPITSSQLKTLDIRSDKKSSRSEERSKDKKKKRRRDDSMGPPEKVPPKQDPLTKPVSVSIKPTDGSPMRPTSPNSLLRKFSPSPTHGRSVSITKSPSPSTVKSMGKPSGTSSHHSSPRHSPVQNSPKHLSGYSSPKNHSISSPKHSSSGSGKPSMSALKSATSGSPSGKSGTTGYDLSKKISKDNYGSGSSTSRDKEKKHSESKSSSSSSSKTSENKNQEYMVKPSLDGMKITINKTRTKDSSSSSSKLSYSSSSSTKQSSPQLTPPSQGSPKTHTGLKPGVLSGPASKKTQVMQSSKSGNVTPGSTPPKASTSPSESSNSAGGVPKVPYSKSSSSSAGMNLSKSASKTSSGSPKSGNTDIAKIIRDREREKARTKLVSNSDKSIFSAKSERHSSPSSSRDDVDGDRFKASAKDTNFLVEGLIKPLDTSKFQIPKLKNQSTPDKNSPVSQYDNRSLVNDFARTLDQNKYPFPHYDNPNARTPEAMQKSAYPLNVPKPLLNMGSLSPKTVTPGKMDQSERPIEYSKAVSDSISKGESPQRIKDESKDYAGSFPLLPLDFKTDIAKGFAAPKGSLEDRKGADSCMKPPASGAIARSGATTPQEAAEMLLDFSSSSGSKVSGMVAVRPVYPASPALALQLAKSPAPSPLVAPSPHSNSPCITDDELMDEALCLITCAVLVLAAGAGHPIGFSAVALPQLMVENSSMKIDEEMGSWIATPLGSMLSGPIMEAIGRRRTLQCTTLPLIIGWIVIATSVHNGVLLFGRVYLGEIAEPRLRGLLIGTPFVAYSMGVLYVYALGGVFSWRHVALLSMVLPGLAFVALCFSPESPTWLARRGRFHDAMAAMARLRGDPDIVAANASALVRLCVTVIACILLLRLTRRGLVMISGVGTAVCTLSLAYILFQGKVEGLAPPVFILGYVAFNTLGFFLLPGLMIGELLPTKVRGLCGGYIFCLFNAVLFGFTKLFPIMKAKLGMAGVFGLFGASSSLATVVLFLLLPETKGKSLLQIEQTINSKQQVSHHAEPHRAPTRRRSLASGLLGKFGYKSFYQTSLVFFDCLPVPNQAINTEAHEQMATLDVLVCGQCHSAFHFLEEFNDHKTANNCSIKSPVRDSMELKTDDQLVPVQAVQVQEVKKRGRPRKIVKEDSETQPSGEESDGIKASPAHKAVFNKTPTASAIKAKEMNDKESVRNAQERVPPEDRIARRTEREGDPADAGEYVVEKILAKRFNPRRKQYEYLLKWEGYPQRLQRSSKVRALDQVKAWCGAEDEPAAKKVIKISVDKKSLNGQSSPKGNVDPELVKSLGLGGKGMPNIKGVIKVDPKHMPNLSTGVYIMSKSSGIMKIDSPGKLGPGLNIDQEVIRKQILAAKQIKKTISSGGQQVTEKTIITPSGQKIIQRTIHRPVGQSPEGKSPVTILNKKLAQGDSLLRRGGSARGRGRGGAHVATAAGNIIRIRDKTAGSIPFDFDQSDVSSETSDGVTDPFPTELGPLPSPSPERELTLCPLTGRRLARAEGEPTPPPTPSPPPTPPTPPTPPPAPQQMLMKVEMSPGGTTGMLVQGDGAQPSLPVLTDEDGTEVKVEARAVKQLLEDGVGDEGEEVSLLHAGHPPIMIRGEDGVLYQVAGENEAGQTLLVAAEGVEGVEGAEGEPGADDGVMYVTREDGQDVLAIDPAQLAHLIPGGESAALQQVAVQVEGEPGEDATQMPGCNRERYLLSELVTCLVLGLTVSSVCMSLGRGAGARRGGARRRGRRGRGARGDAEPRSPLVPGGIRFRLDFPPTLDDVENRTTLVENDMFSPPPPPLTQPALSHSLNSLSGNMTRTPIPRPESVRSDNSVTSVPTPQAPPRISGDVALTPTHSAFTPQANPHSSMAAVTPMASGTSQAKNSIKIHYGWHINT</sequence>
<protein>
    <submittedName>
        <fullName evidence="1">Uncharacterized protein</fullName>
    </submittedName>
</protein>
<reference evidence="1 2" key="1">
    <citation type="journal article" date="2022" name="Genome Biol. Evol.">
        <title>The Spruce Budworm Genome: Reconstructing the Evolutionary History of Antifreeze Proteins.</title>
        <authorList>
            <person name="Beliveau C."/>
            <person name="Gagne P."/>
            <person name="Picq S."/>
            <person name="Vernygora O."/>
            <person name="Keeling C.I."/>
            <person name="Pinkney K."/>
            <person name="Doucet D."/>
            <person name="Wen F."/>
            <person name="Johnston J.S."/>
            <person name="Maaroufi H."/>
            <person name="Boyle B."/>
            <person name="Laroche J."/>
            <person name="Dewar K."/>
            <person name="Juretic N."/>
            <person name="Blackburn G."/>
            <person name="Nisole A."/>
            <person name="Brunet B."/>
            <person name="Brandao M."/>
            <person name="Lumley L."/>
            <person name="Duan J."/>
            <person name="Quan G."/>
            <person name="Lucarotti C.J."/>
            <person name="Roe A.D."/>
            <person name="Sperling F.A.H."/>
            <person name="Levesque R.C."/>
            <person name="Cusson M."/>
        </authorList>
    </citation>
    <scope>NUCLEOTIDE SEQUENCE [LARGE SCALE GENOMIC DNA]</scope>
    <source>
        <strain evidence="1">Glfc:IPQL:Cfum</strain>
    </source>
</reference>